<sequence>MRTEVVDGLLTLFYDGSKNLFNANLYTEKNRQFPFLTEETQEQWNLLSDECKKYWKERWSWEQVIIEDDVEVIPLGTFAQCKNIKRVIFADTVIRIEKRAFSKCWNLIYIKLSVNLEYIGSGAFRRCNLSSVFFPPSCREISSGAFAKNKNLLIFTVPHDVEIGYDCIKATKLLQLAPRQFKEGRNFHYTHYNSRYGPGTMTDIQEVAYDTERVNAWVKNINAGDTYVLHRACASCRPLKEDIYDFHEESGFKGFSQKNEIDISPSTHLKENPHTDLSDMELLRDYFSKKFNF</sequence>
<keyword evidence="2" id="KW-1185">Reference proteome</keyword>
<evidence type="ECO:0000313" key="1">
    <source>
        <dbReference type="EMBL" id="GFH56408.1"/>
    </source>
</evidence>
<protein>
    <submittedName>
        <fullName evidence="1">TIR domain-containing protein</fullName>
    </submittedName>
</protein>
<proteinExistence type="predicted"/>
<gene>
    <name evidence="1" type="ORF">CTEN210_12884</name>
</gene>
<dbReference type="SUPFAM" id="SSF52058">
    <property type="entry name" value="L domain-like"/>
    <property type="match status" value="1"/>
</dbReference>
<accession>A0AAD3D272</accession>
<comment type="caution">
    <text evidence="1">The sequence shown here is derived from an EMBL/GenBank/DDBJ whole genome shotgun (WGS) entry which is preliminary data.</text>
</comment>
<dbReference type="InterPro" id="IPR032675">
    <property type="entry name" value="LRR_dom_sf"/>
</dbReference>
<dbReference type="Proteomes" id="UP001054902">
    <property type="component" value="Unassembled WGS sequence"/>
</dbReference>
<dbReference type="Pfam" id="PF13306">
    <property type="entry name" value="LRR_5"/>
    <property type="match status" value="1"/>
</dbReference>
<dbReference type="AlphaFoldDB" id="A0AAD3D272"/>
<dbReference type="PANTHER" id="PTHR45661:SF3">
    <property type="entry name" value="IG-LIKE DOMAIN-CONTAINING PROTEIN"/>
    <property type="match status" value="1"/>
</dbReference>
<dbReference type="EMBL" id="BLLK01000052">
    <property type="protein sequence ID" value="GFH56408.1"/>
    <property type="molecule type" value="Genomic_DNA"/>
</dbReference>
<dbReference type="PANTHER" id="PTHR45661">
    <property type="entry name" value="SURFACE ANTIGEN"/>
    <property type="match status" value="1"/>
</dbReference>
<reference evidence="1 2" key="1">
    <citation type="journal article" date="2021" name="Sci. Rep.">
        <title>The genome of the diatom Chaetoceros tenuissimus carries an ancient integrated fragment of an extant virus.</title>
        <authorList>
            <person name="Hongo Y."/>
            <person name="Kimura K."/>
            <person name="Takaki Y."/>
            <person name="Yoshida Y."/>
            <person name="Baba S."/>
            <person name="Kobayashi G."/>
            <person name="Nagasaki K."/>
            <person name="Hano T."/>
            <person name="Tomaru Y."/>
        </authorList>
    </citation>
    <scope>NUCLEOTIDE SEQUENCE [LARGE SCALE GENOMIC DNA]</scope>
    <source>
        <strain evidence="1 2">NIES-3715</strain>
    </source>
</reference>
<organism evidence="1 2">
    <name type="scientific">Chaetoceros tenuissimus</name>
    <dbReference type="NCBI Taxonomy" id="426638"/>
    <lineage>
        <taxon>Eukaryota</taxon>
        <taxon>Sar</taxon>
        <taxon>Stramenopiles</taxon>
        <taxon>Ochrophyta</taxon>
        <taxon>Bacillariophyta</taxon>
        <taxon>Coscinodiscophyceae</taxon>
        <taxon>Chaetocerotophycidae</taxon>
        <taxon>Chaetocerotales</taxon>
        <taxon>Chaetocerotaceae</taxon>
        <taxon>Chaetoceros</taxon>
    </lineage>
</organism>
<dbReference type="Gene3D" id="3.80.10.10">
    <property type="entry name" value="Ribonuclease Inhibitor"/>
    <property type="match status" value="1"/>
</dbReference>
<name>A0AAD3D272_9STRA</name>
<evidence type="ECO:0000313" key="2">
    <source>
        <dbReference type="Proteomes" id="UP001054902"/>
    </source>
</evidence>
<dbReference type="InterPro" id="IPR026906">
    <property type="entry name" value="LRR_5"/>
</dbReference>
<dbReference type="InterPro" id="IPR053139">
    <property type="entry name" value="Surface_bspA-like"/>
</dbReference>